<feature type="compositionally biased region" description="Low complexity" evidence="10">
    <location>
        <begin position="729"/>
        <end position="741"/>
    </location>
</feature>
<gene>
    <name evidence="13" type="ORF">GQ26_0020090</name>
</gene>
<evidence type="ECO:0000313" key="13">
    <source>
        <dbReference type="EMBL" id="KFX52542.1"/>
    </source>
</evidence>
<dbReference type="GO" id="GO:0005576">
    <property type="term" value="C:extracellular region"/>
    <property type="evidence" value="ECO:0007669"/>
    <property type="project" value="UniProtKB-SubCell"/>
</dbReference>
<evidence type="ECO:0000256" key="5">
    <source>
        <dbReference type="ARBA" id="ARBA00022622"/>
    </source>
</evidence>
<comment type="similarity">
    <text evidence="3">Belongs to the RBT5 family.</text>
</comment>
<feature type="compositionally biased region" description="Low complexity" evidence="10">
    <location>
        <begin position="753"/>
        <end position="768"/>
    </location>
</feature>
<evidence type="ECO:0000256" key="8">
    <source>
        <dbReference type="ARBA" id="ARBA00023288"/>
    </source>
</evidence>
<feature type="domain" description="CFEM" evidence="12">
    <location>
        <begin position="72"/>
        <end position="192"/>
    </location>
</feature>
<feature type="region of interest" description="Disordered" evidence="10">
    <location>
        <begin position="558"/>
        <end position="626"/>
    </location>
</feature>
<feature type="transmembrane region" description="Helical" evidence="11">
    <location>
        <begin position="282"/>
        <end position="305"/>
    </location>
</feature>
<feature type="compositionally biased region" description="Polar residues" evidence="10">
    <location>
        <begin position="805"/>
        <end position="819"/>
    </location>
</feature>
<feature type="region of interest" description="Disordered" evidence="10">
    <location>
        <begin position="713"/>
        <end position="775"/>
    </location>
</feature>
<feature type="region of interest" description="Disordered" evidence="10">
    <location>
        <begin position="804"/>
        <end position="840"/>
    </location>
</feature>
<evidence type="ECO:0000256" key="3">
    <source>
        <dbReference type="ARBA" id="ARBA00010031"/>
    </source>
</evidence>
<feature type="compositionally biased region" description="Polar residues" evidence="10">
    <location>
        <begin position="568"/>
        <end position="606"/>
    </location>
</feature>
<sequence length="840" mass="89776">MDFPQFDTLIGPRKAPTLDPGRLLPLRLSRPFSSRPTTPLRAEQIIIFFWVAAYLKPSTEQYAVFLGFGQIASSTTTATAADCAATGSTSAYLSDSIPPCALPCVQEFIRTQYAAGICCSTDLDCLCRTNTTSGLTIGEVSLACIVGSCPSDIVSTEGSVGYAICNDVSGALPETHGAITATRVSVVTETTHLVTTTPASVSAESTSGASTALTTVAVSSTPSGSTLVTTARITATATAATTLPITALTTFPSTVTLSGIPATSAPTASSAAAKSTSLSSPAVIGVSIASGISVIFLVAVAILFCGRKLRRRRLQEKAAPQSFEIGGAMSEPPDFTAATFVPQPWPPTQPSQFPGGTMENEYDGGAHFQQFPSQPLSREQQGPLVIMTRLDAANANNVYANKAAMSPETDYNGSPQSQTSQRTLSRLLPERTSLQGIGIGIVPEPLRVIRQPPTTNTVRVVGGPSPRPTSEATVFDEDEQQLNSNDIFGPPLNRTRRMSQQRIVAEGRSSMRAVGLPAGPRAMLPPLRTGQEQQNPYDGNGSAGYYSYQWDKEAVPIPNAPRRRTGMSPAQQYNNSGNWNNTASLQRNFSRLGNAPRSLTTPTKSNAYRRPYSRHPNGFDVAPADPSYETLTAEDDWTTTERSKLSIPYQVRRQSQQQQQQQPPRLSPVSERIPLPTKSPLRYPAIPRSAAAAIVPATAQGMRKSHVAEVYYEGRHSASSMPPPPPPNNNNNNNNNNFPNPMDMVYELGPGQRSRSASPSPSVNSSLLAKRRGEGVADKMEAQFRSGVQPKPTISRKVVVAMNGEPNNTAASGEVQSPPSAKKHNITPTRRGEDLYLRVD</sequence>
<feature type="binding site" description="axial binding residue" evidence="9">
    <location>
        <position position="122"/>
    </location>
    <ligand>
        <name>heme</name>
        <dbReference type="ChEBI" id="CHEBI:30413"/>
    </ligand>
    <ligandPart>
        <name>Fe</name>
        <dbReference type="ChEBI" id="CHEBI:18248"/>
    </ligandPart>
</feature>
<keyword evidence="9" id="KW-0479">Metal-binding</keyword>
<evidence type="ECO:0000256" key="11">
    <source>
        <dbReference type="SAM" id="Phobius"/>
    </source>
</evidence>
<reference evidence="13" key="1">
    <citation type="journal article" date="2014" name="PLoS Genet.">
        <title>Signature Gene Expression Reveals Novel Clues to the Molecular Mechanisms of Dimorphic Transition in Penicillium marneffei.</title>
        <authorList>
            <person name="Yang E."/>
            <person name="Wang G."/>
            <person name="Cai J."/>
            <person name="Woo P.C."/>
            <person name="Lau S.K."/>
            <person name="Yuen K.-Y."/>
            <person name="Chow W.-N."/>
            <person name="Lin X."/>
        </authorList>
    </citation>
    <scope>NUCLEOTIDE SEQUENCE [LARGE SCALE GENOMIC DNA]</scope>
    <source>
        <strain evidence="13">PM1</strain>
    </source>
</reference>
<comment type="caution">
    <text evidence="13">The sequence shown here is derived from an EMBL/GenBank/DDBJ whole genome shotgun (WGS) entry which is preliminary data.</text>
</comment>
<dbReference type="PROSITE" id="PS52012">
    <property type="entry name" value="CFEM"/>
    <property type="match status" value="1"/>
</dbReference>
<proteinExistence type="inferred from homology"/>
<dbReference type="GO" id="GO:0098552">
    <property type="term" value="C:side of membrane"/>
    <property type="evidence" value="ECO:0007669"/>
    <property type="project" value="UniProtKB-KW"/>
</dbReference>
<protein>
    <submittedName>
        <fullName evidence="13">Kin of IRRE-like protein 3</fullName>
    </submittedName>
</protein>
<keyword evidence="5" id="KW-0336">GPI-anchor</keyword>
<accession>A0A093VJ25</accession>
<organism evidence="13">
    <name type="scientific">Talaromyces marneffei PM1</name>
    <dbReference type="NCBI Taxonomy" id="1077442"/>
    <lineage>
        <taxon>Eukaryota</taxon>
        <taxon>Fungi</taxon>
        <taxon>Dikarya</taxon>
        <taxon>Ascomycota</taxon>
        <taxon>Pezizomycotina</taxon>
        <taxon>Eurotiomycetes</taxon>
        <taxon>Eurotiomycetidae</taxon>
        <taxon>Eurotiales</taxon>
        <taxon>Trichocomaceae</taxon>
        <taxon>Talaromyces</taxon>
        <taxon>Talaromyces sect. Talaromyces</taxon>
    </lineage>
</organism>
<evidence type="ECO:0000256" key="4">
    <source>
        <dbReference type="ARBA" id="ARBA00022525"/>
    </source>
</evidence>
<keyword evidence="6" id="KW-0732">Signal</keyword>
<keyword evidence="9" id="KW-0408">Iron</keyword>
<comment type="subcellular location">
    <subcellularLocation>
        <location evidence="1">Membrane</location>
        <topology evidence="1">Lipid-anchor</topology>
        <topology evidence="1">GPI-anchor</topology>
    </subcellularLocation>
    <subcellularLocation>
        <location evidence="2">Secreted</location>
    </subcellularLocation>
</comment>
<keyword evidence="11" id="KW-0472">Membrane</keyword>
<feature type="disulfide bond" evidence="9">
    <location>
        <begin position="118"/>
        <end position="125"/>
    </location>
</feature>
<evidence type="ECO:0000256" key="10">
    <source>
        <dbReference type="SAM" id="MobiDB-lite"/>
    </source>
</evidence>
<keyword evidence="4" id="KW-0964">Secreted</keyword>
<evidence type="ECO:0000256" key="9">
    <source>
        <dbReference type="PROSITE-ProRule" id="PRU01356"/>
    </source>
</evidence>
<keyword evidence="5" id="KW-0325">Glycoprotein</keyword>
<evidence type="ECO:0000256" key="2">
    <source>
        <dbReference type="ARBA" id="ARBA00004613"/>
    </source>
</evidence>
<evidence type="ECO:0000259" key="12">
    <source>
        <dbReference type="PROSITE" id="PS52012"/>
    </source>
</evidence>
<evidence type="ECO:0000256" key="7">
    <source>
        <dbReference type="ARBA" id="ARBA00023157"/>
    </source>
</evidence>
<keyword evidence="9" id="KW-0349">Heme</keyword>
<keyword evidence="11" id="KW-1133">Transmembrane helix</keyword>
<dbReference type="GO" id="GO:0046872">
    <property type="term" value="F:metal ion binding"/>
    <property type="evidence" value="ECO:0007669"/>
    <property type="project" value="UniProtKB-UniRule"/>
</dbReference>
<dbReference type="EMBL" id="JPOX01000002">
    <property type="protein sequence ID" value="KFX52542.1"/>
    <property type="molecule type" value="Genomic_DNA"/>
</dbReference>
<comment type="caution">
    <text evidence="9">Lacks conserved residue(s) required for the propagation of feature annotation.</text>
</comment>
<dbReference type="InterPro" id="IPR008427">
    <property type="entry name" value="Extracellular_membr_CFEM_dom"/>
</dbReference>
<name>A0A093VJ25_TALMA</name>
<keyword evidence="11" id="KW-0812">Transmembrane</keyword>
<evidence type="ECO:0000256" key="1">
    <source>
        <dbReference type="ARBA" id="ARBA00004589"/>
    </source>
</evidence>
<evidence type="ECO:0000256" key="6">
    <source>
        <dbReference type="ARBA" id="ARBA00022729"/>
    </source>
</evidence>
<dbReference type="Pfam" id="PF05730">
    <property type="entry name" value="CFEM"/>
    <property type="match status" value="1"/>
</dbReference>
<dbReference type="HOGENOM" id="CLU_368880_0_0_1"/>
<dbReference type="eggNOG" id="ENOG502S2Z9">
    <property type="taxonomic scope" value="Eukaryota"/>
</dbReference>
<keyword evidence="8" id="KW-0449">Lipoprotein</keyword>
<feature type="region of interest" description="Disordered" evidence="10">
    <location>
        <begin position="649"/>
        <end position="682"/>
    </location>
</feature>
<feature type="compositionally biased region" description="Low complexity" evidence="10">
    <location>
        <begin position="650"/>
        <end position="670"/>
    </location>
</feature>
<keyword evidence="7 9" id="KW-1015">Disulfide bond</keyword>
<feature type="compositionally biased region" description="Basic and acidic residues" evidence="10">
    <location>
        <begin position="830"/>
        <end position="840"/>
    </location>
</feature>
<dbReference type="AlphaFoldDB" id="A0A093VJ25"/>